<feature type="signal peptide" evidence="1">
    <location>
        <begin position="1"/>
        <end position="24"/>
    </location>
</feature>
<keyword evidence="1" id="KW-0732">Signal</keyword>
<evidence type="ECO:0000313" key="2">
    <source>
        <dbReference type="EMBL" id="CAL4065174.1"/>
    </source>
</evidence>
<reference evidence="2 3" key="1">
    <citation type="submission" date="2024-05" db="EMBL/GenBank/DDBJ databases">
        <authorList>
            <person name="Wallberg A."/>
        </authorList>
    </citation>
    <scope>NUCLEOTIDE SEQUENCE [LARGE SCALE GENOMIC DNA]</scope>
</reference>
<gene>
    <name evidence="2" type="ORF">MNOR_LOCUS4632</name>
</gene>
<sequence>TLQLQAMESHIIILLYVVVGSVSGQLNDHQDPIPSDVYSQIKVHVVQVDHQDPVHRAVYNQSKVHAMQDSRHQAEYYGYEISCPDAEDIAPCVCAYGNGNTYMDLDCSSVESEEQLKQIFKADYPFKNFKQFHILANNNIKVLEAGVFNGVSFEIIDIFL</sequence>
<proteinExistence type="predicted"/>
<feature type="non-terminal residue" evidence="2">
    <location>
        <position position="1"/>
    </location>
</feature>
<comment type="caution">
    <text evidence="2">The sequence shown here is derived from an EMBL/GenBank/DDBJ whole genome shotgun (WGS) entry which is preliminary data.</text>
</comment>
<accession>A0AAV2PU21</accession>
<dbReference type="EMBL" id="CAXKWB010001710">
    <property type="protein sequence ID" value="CAL4065174.1"/>
    <property type="molecule type" value="Genomic_DNA"/>
</dbReference>
<dbReference type="Proteomes" id="UP001497623">
    <property type="component" value="Unassembled WGS sequence"/>
</dbReference>
<keyword evidence="3" id="KW-1185">Reference proteome</keyword>
<protein>
    <submittedName>
        <fullName evidence="2">Uncharacterized protein</fullName>
    </submittedName>
</protein>
<feature type="chain" id="PRO_5043405046" evidence="1">
    <location>
        <begin position="25"/>
        <end position="160"/>
    </location>
</feature>
<evidence type="ECO:0000256" key="1">
    <source>
        <dbReference type="SAM" id="SignalP"/>
    </source>
</evidence>
<organism evidence="2 3">
    <name type="scientific">Meganyctiphanes norvegica</name>
    <name type="common">Northern krill</name>
    <name type="synonym">Thysanopoda norvegica</name>
    <dbReference type="NCBI Taxonomy" id="48144"/>
    <lineage>
        <taxon>Eukaryota</taxon>
        <taxon>Metazoa</taxon>
        <taxon>Ecdysozoa</taxon>
        <taxon>Arthropoda</taxon>
        <taxon>Crustacea</taxon>
        <taxon>Multicrustacea</taxon>
        <taxon>Malacostraca</taxon>
        <taxon>Eumalacostraca</taxon>
        <taxon>Eucarida</taxon>
        <taxon>Euphausiacea</taxon>
        <taxon>Euphausiidae</taxon>
        <taxon>Meganyctiphanes</taxon>
    </lineage>
</organism>
<feature type="non-terminal residue" evidence="2">
    <location>
        <position position="160"/>
    </location>
</feature>
<evidence type="ECO:0000313" key="3">
    <source>
        <dbReference type="Proteomes" id="UP001497623"/>
    </source>
</evidence>
<dbReference type="AlphaFoldDB" id="A0AAV2PU21"/>
<name>A0AAV2PU21_MEGNR</name>